<feature type="transmembrane region" description="Helical" evidence="1">
    <location>
        <begin position="341"/>
        <end position="362"/>
    </location>
</feature>
<feature type="transmembrane region" description="Helical" evidence="1">
    <location>
        <begin position="151"/>
        <end position="167"/>
    </location>
</feature>
<reference evidence="4" key="1">
    <citation type="journal article" date="2019" name="Int. J. Syst. Evol. Microbiol.">
        <title>The Global Catalogue of Microorganisms (GCM) 10K type strain sequencing project: providing services to taxonomists for standard genome sequencing and annotation.</title>
        <authorList>
            <consortium name="The Broad Institute Genomics Platform"/>
            <consortium name="The Broad Institute Genome Sequencing Center for Infectious Disease"/>
            <person name="Wu L."/>
            <person name="Ma J."/>
        </authorList>
    </citation>
    <scope>NUCLEOTIDE SEQUENCE [LARGE SCALE GENOMIC DNA]</scope>
    <source>
        <strain evidence="4">JCM 17926</strain>
    </source>
</reference>
<keyword evidence="1" id="KW-0472">Membrane</keyword>
<keyword evidence="4" id="KW-1185">Reference proteome</keyword>
<feature type="domain" description="Acyltransferase 3" evidence="2">
    <location>
        <begin position="14"/>
        <end position="359"/>
    </location>
</feature>
<feature type="transmembrane region" description="Helical" evidence="1">
    <location>
        <begin position="265"/>
        <end position="288"/>
    </location>
</feature>
<comment type="caution">
    <text evidence="3">The sequence shown here is derived from an EMBL/GenBank/DDBJ whole genome shotgun (WGS) entry which is preliminary data.</text>
</comment>
<keyword evidence="3" id="KW-0808">Transferase</keyword>
<keyword evidence="1" id="KW-0812">Transmembrane</keyword>
<dbReference type="PANTHER" id="PTHR23028:SF53">
    <property type="entry name" value="ACYL_TRANSF_3 DOMAIN-CONTAINING PROTEIN"/>
    <property type="match status" value="1"/>
</dbReference>
<gene>
    <name evidence="3" type="ORF">GCM10023188_19500</name>
</gene>
<feature type="transmembrane region" description="Helical" evidence="1">
    <location>
        <begin position="91"/>
        <end position="108"/>
    </location>
</feature>
<dbReference type="Pfam" id="PF01757">
    <property type="entry name" value="Acyl_transf_3"/>
    <property type="match status" value="1"/>
</dbReference>
<accession>A0ABP8LLQ9</accession>
<dbReference type="Proteomes" id="UP001500552">
    <property type="component" value="Unassembled WGS sequence"/>
</dbReference>
<protein>
    <submittedName>
        <fullName evidence="3">Acyltransferase</fullName>
    </submittedName>
</protein>
<dbReference type="GO" id="GO:0016746">
    <property type="term" value="F:acyltransferase activity"/>
    <property type="evidence" value="ECO:0007669"/>
    <property type="project" value="UniProtKB-KW"/>
</dbReference>
<feature type="transmembrane region" description="Helical" evidence="1">
    <location>
        <begin position="179"/>
        <end position="200"/>
    </location>
</feature>
<dbReference type="InterPro" id="IPR050879">
    <property type="entry name" value="Acyltransferase_3"/>
</dbReference>
<name>A0ABP8LLQ9_9BACT</name>
<proteinExistence type="predicted"/>
<feature type="transmembrane region" description="Helical" evidence="1">
    <location>
        <begin position="12"/>
        <end position="28"/>
    </location>
</feature>
<evidence type="ECO:0000313" key="4">
    <source>
        <dbReference type="Proteomes" id="UP001500552"/>
    </source>
</evidence>
<dbReference type="RefSeq" id="WP_345158671.1">
    <property type="nucleotide sequence ID" value="NZ_BAABHC010000010.1"/>
</dbReference>
<feature type="transmembrane region" description="Helical" evidence="1">
    <location>
        <begin position="309"/>
        <end position="329"/>
    </location>
</feature>
<dbReference type="PANTHER" id="PTHR23028">
    <property type="entry name" value="ACETYLTRANSFERASE"/>
    <property type="match status" value="1"/>
</dbReference>
<feature type="transmembrane region" description="Helical" evidence="1">
    <location>
        <begin position="212"/>
        <end position="232"/>
    </location>
</feature>
<evidence type="ECO:0000256" key="1">
    <source>
        <dbReference type="SAM" id="Phobius"/>
    </source>
</evidence>
<dbReference type="InterPro" id="IPR002656">
    <property type="entry name" value="Acyl_transf_3_dom"/>
</dbReference>
<keyword evidence="1" id="KW-1133">Transmembrane helix</keyword>
<dbReference type="EMBL" id="BAABHC010000010">
    <property type="protein sequence ID" value="GAA4431702.1"/>
    <property type="molecule type" value="Genomic_DNA"/>
</dbReference>
<feature type="transmembrane region" description="Helical" evidence="1">
    <location>
        <begin position="48"/>
        <end position="71"/>
    </location>
</feature>
<organism evidence="3 4">
    <name type="scientific">Pontibacter saemangeumensis</name>
    <dbReference type="NCBI Taxonomy" id="1084525"/>
    <lineage>
        <taxon>Bacteria</taxon>
        <taxon>Pseudomonadati</taxon>
        <taxon>Bacteroidota</taxon>
        <taxon>Cytophagia</taxon>
        <taxon>Cytophagales</taxon>
        <taxon>Hymenobacteraceae</taxon>
        <taxon>Pontibacter</taxon>
    </lineage>
</organism>
<sequence length="389" mass="43331">MGSTAGGHSARLFGLDLLRFLAIALVLVEHGSPYLAPAVHVERLFYVFGYFGVELFFVLSGFLIGTILLNLYEQEQRLGLGLIRDFWVRRWCRTLPLYYLVLALNIAAHELFGSASHGLATYLPFLGFLQNAVTPQPGFFGEAWSLSVEEWFYLSLPLVLLLFDRGLSGSGLSVKSKALLGLAFFFVAIVSLRLTVVGVFDPAWNSGIRKMMPLRLDAILTGVFFSWLSFYYRGLFTKGRYYYLAAGACLIPCACWIYYQDVYSSAAPVFFTKTLYFTMTDVSLALLLPAASHLRLKSPGLVSRAVTHVSLVSYSVYLLHQSVVIRFLALLGSPDSVLSSAFFYGAYLGITLVLSSLLYTYFELPMTSLRERFTKKGQKQAVPLEPVAS</sequence>
<keyword evidence="3" id="KW-0012">Acyltransferase</keyword>
<evidence type="ECO:0000313" key="3">
    <source>
        <dbReference type="EMBL" id="GAA4431702.1"/>
    </source>
</evidence>
<feature type="transmembrane region" description="Helical" evidence="1">
    <location>
        <begin position="241"/>
        <end position="259"/>
    </location>
</feature>
<evidence type="ECO:0000259" key="2">
    <source>
        <dbReference type="Pfam" id="PF01757"/>
    </source>
</evidence>